<dbReference type="InterPro" id="IPR002347">
    <property type="entry name" value="SDR_fam"/>
</dbReference>
<evidence type="ECO:0000313" key="6">
    <source>
        <dbReference type="Proteomes" id="UP000325576"/>
    </source>
</evidence>
<comment type="similarity">
    <text evidence="1">Belongs to the short-chain dehydrogenases/reductases (SDR) family.</text>
</comment>
<evidence type="ECO:0000256" key="2">
    <source>
        <dbReference type="ARBA" id="ARBA00023002"/>
    </source>
</evidence>
<reference evidence="5 7" key="2">
    <citation type="submission" date="2020-12" db="EMBL/GenBank/DDBJ databases">
        <title>Draft genome sequence of furan degrading bacterial strain FUR100.</title>
        <authorList>
            <person name="Woiski C."/>
        </authorList>
    </citation>
    <scope>NUCLEOTIDE SEQUENCE [LARGE SCALE GENOMIC DNA]</scope>
    <source>
        <strain evidence="5 7">FUR100</strain>
    </source>
</reference>
<dbReference type="InterPro" id="IPR057326">
    <property type="entry name" value="KR_dom"/>
</dbReference>
<evidence type="ECO:0000259" key="3">
    <source>
        <dbReference type="SMART" id="SM00822"/>
    </source>
</evidence>
<evidence type="ECO:0000256" key="1">
    <source>
        <dbReference type="ARBA" id="ARBA00006484"/>
    </source>
</evidence>
<feature type="domain" description="Ketoreductase" evidence="3">
    <location>
        <begin position="5"/>
        <end position="147"/>
    </location>
</feature>
<dbReference type="EMBL" id="JAECSB010000029">
    <property type="protein sequence ID" value="MBH5142695.1"/>
    <property type="molecule type" value="Genomic_DNA"/>
</dbReference>
<keyword evidence="2" id="KW-0560">Oxidoreductase</keyword>
<dbReference type="FunFam" id="3.40.50.720:FF:000084">
    <property type="entry name" value="Short-chain dehydrogenase reductase"/>
    <property type="match status" value="1"/>
</dbReference>
<organism evidence="5 7">
    <name type="scientific">Rhodococcus erythropolis</name>
    <name type="common">Arthrobacter picolinophilus</name>
    <dbReference type="NCBI Taxonomy" id="1833"/>
    <lineage>
        <taxon>Bacteria</taxon>
        <taxon>Bacillati</taxon>
        <taxon>Actinomycetota</taxon>
        <taxon>Actinomycetes</taxon>
        <taxon>Mycobacteriales</taxon>
        <taxon>Nocardiaceae</taxon>
        <taxon>Rhodococcus</taxon>
        <taxon>Rhodococcus erythropolis group</taxon>
    </lineage>
</organism>
<gene>
    <name evidence="4" type="ORF">BS297_09715</name>
    <name evidence="5" type="ORF">I3517_08695</name>
</gene>
<protein>
    <submittedName>
        <fullName evidence="5">SDR family oxidoreductase</fullName>
    </submittedName>
</protein>
<dbReference type="Proteomes" id="UP000627573">
    <property type="component" value="Unassembled WGS sequence"/>
</dbReference>
<proteinExistence type="inferred from homology"/>
<dbReference type="PANTHER" id="PTHR43639:SF1">
    <property type="entry name" value="SHORT-CHAIN DEHYDROGENASE_REDUCTASE FAMILY PROTEIN"/>
    <property type="match status" value="1"/>
</dbReference>
<evidence type="ECO:0000313" key="5">
    <source>
        <dbReference type="EMBL" id="MBH5142695.1"/>
    </source>
</evidence>
<evidence type="ECO:0000313" key="4">
    <source>
        <dbReference type="EMBL" id="KAB2585576.1"/>
    </source>
</evidence>
<dbReference type="PANTHER" id="PTHR43639">
    <property type="entry name" value="OXIDOREDUCTASE, SHORT-CHAIN DEHYDROGENASE/REDUCTASE FAMILY (AFU_ORTHOLOGUE AFUA_5G02870)"/>
    <property type="match status" value="1"/>
</dbReference>
<dbReference type="Gene3D" id="3.40.50.720">
    <property type="entry name" value="NAD(P)-binding Rossmann-like Domain"/>
    <property type="match status" value="1"/>
</dbReference>
<dbReference type="Pfam" id="PF13561">
    <property type="entry name" value="adh_short_C2"/>
    <property type="match status" value="1"/>
</dbReference>
<dbReference type="SUPFAM" id="SSF51735">
    <property type="entry name" value="NAD(P)-binding Rossmann-fold domains"/>
    <property type="match status" value="1"/>
</dbReference>
<comment type="caution">
    <text evidence="5">The sequence shown here is derived from an EMBL/GenBank/DDBJ whole genome shotgun (WGS) entry which is preliminary data.</text>
</comment>
<keyword evidence="7" id="KW-1185">Reference proteome</keyword>
<dbReference type="EMBL" id="MRBO01000309">
    <property type="protein sequence ID" value="KAB2585576.1"/>
    <property type="molecule type" value="Genomic_DNA"/>
</dbReference>
<dbReference type="PRINTS" id="PR00080">
    <property type="entry name" value="SDRFAMILY"/>
</dbReference>
<dbReference type="SMART" id="SM00822">
    <property type="entry name" value="PKS_KR"/>
    <property type="match status" value="1"/>
</dbReference>
<sequence length="273" mass="28070">MSELEYTVITGASSGIGRAIALALAKEGHNLVLGYGNGLDRIARLVSELNAQFRIDVVPLQLDLRNAESTVDAVLRCTDELGEIHCLVNNAGINDRSPADALAIDRMREVMAVNSITPLALASSVGRRMIARGIAGSIVNITSIHDTVPITGGAIYCASKAALAASSRVLALEFAPHGVRVNSVAPGETATAMNGIDDESSYADIDRPAIPLGRPAGVHEVAAAAAFLAGSGSSYLTGTTVTVDGGLVLTAAEANARYAVDHSPTQGLMKGIA</sequence>
<name>A0A0C2W9F9_RHOER</name>
<dbReference type="AlphaFoldDB" id="A0A0C2W9F9"/>
<dbReference type="RefSeq" id="WP_019745655.1">
    <property type="nucleotide sequence ID" value="NZ_BHXB01000001.1"/>
</dbReference>
<reference evidence="4 6" key="1">
    <citation type="journal article" date="2017" name="Poromechanics V (2013)">
        <title>Genomic Characterization of the Arsenic-Tolerant Actinobacterium, &lt;i&gt;Rhodococcus erythropolis&lt;/i&gt; S43.</title>
        <authorList>
            <person name="Retamal-Morales G."/>
            <person name="Mehnert M."/>
            <person name="Schwabe R."/>
            <person name="Tischler D."/>
            <person name="Schloemann M."/>
            <person name="Levican G.J."/>
        </authorList>
    </citation>
    <scope>NUCLEOTIDE SEQUENCE [LARGE SCALE GENOMIC DNA]</scope>
    <source>
        <strain evidence="4 6">S43</strain>
    </source>
</reference>
<dbReference type="GeneID" id="57484709"/>
<dbReference type="PRINTS" id="PR00081">
    <property type="entry name" value="GDHRDH"/>
</dbReference>
<accession>A0A0C2W9F9</accession>
<dbReference type="Proteomes" id="UP000325576">
    <property type="component" value="Unassembled WGS sequence"/>
</dbReference>
<dbReference type="GO" id="GO:0016491">
    <property type="term" value="F:oxidoreductase activity"/>
    <property type="evidence" value="ECO:0007669"/>
    <property type="project" value="UniProtKB-KW"/>
</dbReference>
<evidence type="ECO:0000313" key="7">
    <source>
        <dbReference type="Proteomes" id="UP000627573"/>
    </source>
</evidence>
<dbReference type="CDD" id="cd05233">
    <property type="entry name" value="SDR_c"/>
    <property type="match status" value="1"/>
</dbReference>
<dbReference type="InterPro" id="IPR036291">
    <property type="entry name" value="NAD(P)-bd_dom_sf"/>
</dbReference>